<reference evidence="1 2" key="1">
    <citation type="journal article" date="2022" name="New Phytol.">
        <title>Ecological generalism drives hyperdiversity of secondary metabolite gene clusters in xylarialean endophytes.</title>
        <authorList>
            <person name="Franco M.E.E."/>
            <person name="Wisecaver J.H."/>
            <person name="Arnold A.E."/>
            <person name="Ju Y.M."/>
            <person name="Slot J.C."/>
            <person name="Ahrendt S."/>
            <person name="Moore L.P."/>
            <person name="Eastman K.E."/>
            <person name="Scott K."/>
            <person name="Konkel Z."/>
            <person name="Mondo S.J."/>
            <person name="Kuo A."/>
            <person name="Hayes R.D."/>
            <person name="Haridas S."/>
            <person name="Andreopoulos B."/>
            <person name="Riley R."/>
            <person name="LaButti K."/>
            <person name="Pangilinan J."/>
            <person name="Lipzen A."/>
            <person name="Amirebrahimi M."/>
            <person name="Yan J."/>
            <person name="Adam C."/>
            <person name="Keymanesh K."/>
            <person name="Ng V."/>
            <person name="Louie K."/>
            <person name="Northen T."/>
            <person name="Drula E."/>
            <person name="Henrissat B."/>
            <person name="Hsieh H.M."/>
            <person name="Youens-Clark K."/>
            <person name="Lutzoni F."/>
            <person name="Miadlikowska J."/>
            <person name="Eastwood D.C."/>
            <person name="Hamelin R.C."/>
            <person name="Grigoriev I.V."/>
            <person name="U'Ren J.M."/>
        </authorList>
    </citation>
    <scope>NUCLEOTIDE SEQUENCE [LARGE SCALE GENOMIC DNA]</scope>
    <source>
        <strain evidence="1 2">ER1909</strain>
    </source>
</reference>
<comment type="caution">
    <text evidence="1">The sequence shown here is derived from an EMBL/GenBank/DDBJ whole genome shotgun (WGS) entry which is preliminary data.</text>
</comment>
<protein>
    <submittedName>
        <fullName evidence="1">Uncharacterized protein</fullName>
    </submittedName>
</protein>
<keyword evidence="2" id="KW-1185">Reference proteome</keyword>
<name>A0ACC0DDR1_9PEZI</name>
<dbReference type="Proteomes" id="UP001497680">
    <property type="component" value="Unassembled WGS sequence"/>
</dbReference>
<organism evidence="1 2">
    <name type="scientific">Hypoxylon rubiginosum</name>
    <dbReference type="NCBI Taxonomy" id="110542"/>
    <lineage>
        <taxon>Eukaryota</taxon>
        <taxon>Fungi</taxon>
        <taxon>Dikarya</taxon>
        <taxon>Ascomycota</taxon>
        <taxon>Pezizomycotina</taxon>
        <taxon>Sordariomycetes</taxon>
        <taxon>Xylariomycetidae</taxon>
        <taxon>Xylariales</taxon>
        <taxon>Hypoxylaceae</taxon>
        <taxon>Hypoxylon</taxon>
    </lineage>
</organism>
<evidence type="ECO:0000313" key="1">
    <source>
        <dbReference type="EMBL" id="KAI6090787.1"/>
    </source>
</evidence>
<dbReference type="EMBL" id="MU394289">
    <property type="protein sequence ID" value="KAI6090787.1"/>
    <property type="molecule type" value="Genomic_DNA"/>
</dbReference>
<sequence length="243" mass="24896">MKSAFVSCLAAFFALATVSTMPACADSVSSNSTALASPNSTTTTSPTSTTAASSTSTTTTSPTSTTTASLTSSTTTSSISTSTTSSTSTTTTSSTSTTTASPTSMNSTAPTAPAGGAPPKPLSILSMTNNCVDLKFEAPSNLTATCSGNGVVEQKWLDLNNCLVNHLGTVSQHGNNLGGGFVDSCGVCDLSGVSNATLTCPCYAGDDIKKWLVSRVDLTDYHYFQYNTTSRALYCDYLDPNIY</sequence>
<evidence type="ECO:0000313" key="2">
    <source>
        <dbReference type="Proteomes" id="UP001497680"/>
    </source>
</evidence>
<accession>A0ACC0DDR1</accession>
<proteinExistence type="predicted"/>
<gene>
    <name evidence="1" type="ORF">F4821DRAFT_255541</name>
</gene>